<organism evidence="7 8">
    <name type="scientific">Orrella daihaiensis</name>
    <dbReference type="NCBI Taxonomy" id="2782176"/>
    <lineage>
        <taxon>Bacteria</taxon>
        <taxon>Pseudomonadati</taxon>
        <taxon>Pseudomonadota</taxon>
        <taxon>Betaproteobacteria</taxon>
        <taxon>Burkholderiales</taxon>
        <taxon>Alcaligenaceae</taxon>
        <taxon>Orrella</taxon>
    </lineage>
</organism>
<dbReference type="InterPro" id="IPR001155">
    <property type="entry name" value="OxRdtase_FMN_N"/>
</dbReference>
<evidence type="ECO:0000256" key="1">
    <source>
        <dbReference type="ARBA" id="ARBA00001917"/>
    </source>
</evidence>
<sequence>MSKLFSPIELGKTWLPNRIIVAPMCQYSAVDGNATDWHIIHLGNMAMSGAGLVILEATAVEPEGRITPGCLGLCNDDNEQALARVIQAVRKVSNAKLFIQLAHAGRKAASARPWDGGQQLPEAQTTWHTYAPSAIAHNEHEVPPHALDAKGLERIKQAFIESAKRSERLGLDGIELHAAHGYLLHEFLSPIANQRTDEYGGSLENRMRFVLEVFEAVRKAVRPEMPVGIRISACDWVDGGWTVEQSIELAHKLKEMGCDFIDVSSGGVSSAQTIKLEPGYQVPMARAIKAAVGMPTMAVGLITEPQQAESILQAGDADMIALARGMLYNPRWGWHAAAALNATVSAPPQYWRSQPRELKHLFENVTTGQR</sequence>
<dbReference type="EMBL" id="CP063982">
    <property type="protein sequence ID" value="UOD49633.1"/>
    <property type="molecule type" value="Genomic_DNA"/>
</dbReference>
<reference evidence="7 8" key="1">
    <citation type="submission" date="2020-11" db="EMBL/GenBank/DDBJ databases">
        <title>Algicoccus daihaiensis sp.nov., isolated from Daihai Lake in Inner Mongolia.</title>
        <authorList>
            <person name="Kai J."/>
        </authorList>
    </citation>
    <scope>NUCLEOTIDE SEQUENCE [LARGE SCALE GENOMIC DNA]</scope>
    <source>
        <strain evidence="8">f23</strain>
    </source>
</reference>
<comment type="cofactor">
    <cofactor evidence="1">
        <name>FMN</name>
        <dbReference type="ChEBI" id="CHEBI:58210"/>
    </cofactor>
</comment>
<dbReference type="RefSeq" id="WP_243477865.1">
    <property type="nucleotide sequence ID" value="NZ_CP063982.1"/>
</dbReference>
<dbReference type="Pfam" id="PF00724">
    <property type="entry name" value="Oxidored_FMN"/>
    <property type="match status" value="1"/>
</dbReference>
<evidence type="ECO:0000313" key="7">
    <source>
        <dbReference type="EMBL" id="UOD49633.1"/>
    </source>
</evidence>
<evidence type="ECO:0000259" key="6">
    <source>
        <dbReference type="Pfam" id="PF00724"/>
    </source>
</evidence>
<protein>
    <submittedName>
        <fullName evidence="7">NADH:flavin oxidoreductase/NADH oxidase</fullName>
    </submittedName>
</protein>
<evidence type="ECO:0000256" key="2">
    <source>
        <dbReference type="ARBA" id="ARBA00022630"/>
    </source>
</evidence>
<keyword evidence="3" id="KW-0288">FMN</keyword>
<keyword evidence="8" id="KW-1185">Reference proteome</keyword>
<dbReference type="Proteomes" id="UP000831607">
    <property type="component" value="Chromosome"/>
</dbReference>
<evidence type="ECO:0000256" key="3">
    <source>
        <dbReference type="ARBA" id="ARBA00022643"/>
    </source>
</evidence>
<dbReference type="Gene3D" id="3.20.20.70">
    <property type="entry name" value="Aldolase class I"/>
    <property type="match status" value="1"/>
</dbReference>
<feature type="domain" description="NADH:flavin oxidoreductase/NADH oxidase N-terminal" evidence="6">
    <location>
        <begin position="3"/>
        <end position="337"/>
    </location>
</feature>
<evidence type="ECO:0000256" key="4">
    <source>
        <dbReference type="ARBA" id="ARBA00022857"/>
    </source>
</evidence>
<accession>A0ABY4AH66</accession>
<dbReference type="PANTHER" id="PTHR43303:SF4">
    <property type="entry name" value="NADPH DEHYDROGENASE C23G7.10C-RELATED"/>
    <property type="match status" value="1"/>
</dbReference>
<dbReference type="InterPro" id="IPR013785">
    <property type="entry name" value="Aldolase_TIM"/>
</dbReference>
<evidence type="ECO:0000313" key="8">
    <source>
        <dbReference type="Proteomes" id="UP000831607"/>
    </source>
</evidence>
<dbReference type="CDD" id="cd02932">
    <property type="entry name" value="OYE_YqiM_FMN"/>
    <property type="match status" value="1"/>
</dbReference>
<name>A0ABY4AH66_9BURK</name>
<keyword evidence="5" id="KW-0560">Oxidoreductase</keyword>
<proteinExistence type="predicted"/>
<dbReference type="PANTHER" id="PTHR43303">
    <property type="entry name" value="NADPH DEHYDROGENASE C23G7.10C-RELATED"/>
    <property type="match status" value="1"/>
</dbReference>
<keyword evidence="4" id="KW-0521">NADP</keyword>
<keyword evidence="2" id="KW-0285">Flavoprotein</keyword>
<dbReference type="SUPFAM" id="SSF51395">
    <property type="entry name" value="FMN-linked oxidoreductases"/>
    <property type="match status" value="1"/>
</dbReference>
<gene>
    <name evidence="7" type="ORF">DHf2319_09155</name>
</gene>
<dbReference type="InterPro" id="IPR044152">
    <property type="entry name" value="YqjM-like"/>
</dbReference>
<evidence type="ECO:0000256" key="5">
    <source>
        <dbReference type="ARBA" id="ARBA00023002"/>
    </source>
</evidence>